<organism evidence="1 2">
    <name type="scientific">Allacma fusca</name>
    <dbReference type="NCBI Taxonomy" id="39272"/>
    <lineage>
        <taxon>Eukaryota</taxon>
        <taxon>Metazoa</taxon>
        <taxon>Ecdysozoa</taxon>
        <taxon>Arthropoda</taxon>
        <taxon>Hexapoda</taxon>
        <taxon>Collembola</taxon>
        <taxon>Symphypleona</taxon>
        <taxon>Sminthuridae</taxon>
        <taxon>Allacma</taxon>
    </lineage>
</organism>
<dbReference type="AlphaFoldDB" id="A0A8J2PGS7"/>
<accession>A0A8J2PGS7</accession>
<sequence>DVEESVSVRTYGTPRVIPSTAKTVNTQHQYHSNEVLHYMREYSCKGTHNRQVPVVLNRLVISK</sequence>
<dbReference type="Proteomes" id="UP000708208">
    <property type="component" value="Unassembled WGS sequence"/>
</dbReference>
<dbReference type="EMBL" id="CAJVCH010550687">
    <property type="protein sequence ID" value="CAG7829243.1"/>
    <property type="molecule type" value="Genomic_DNA"/>
</dbReference>
<feature type="non-terminal residue" evidence="1">
    <location>
        <position position="63"/>
    </location>
</feature>
<proteinExistence type="predicted"/>
<keyword evidence="2" id="KW-1185">Reference proteome</keyword>
<feature type="non-terminal residue" evidence="1">
    <location>
        <position position="1"/>
    </location>
</feature>
<protein>
    <submittedName>
        <fullName evidence="1">Uncharacterized protein</fullName>
    </submittedName>
</protein>
<reference evidence="1" key="1">
    <citation type="submission" date="2021-06" db="EMBL/GenBank/DDBJ databases">
        <authorList>
            <person name="Hodson N. C."/>
            <person name="Mongue J. A."/>
            <person name="Jaron S. K."/>
        </authorList>
    </citation>
    <scope>NUCLEOTIDE SEQUENCE</scope>
</reference>
<name>A0A8J2PGS7_9HEXA</name>
<gene>
    <name evidence="1" type="ORF">AFUS01_LOCUS39117</name>
</gene>
<comment type="caution">
    <text evidence="1">The sequence shown here is derived from an EMBL/GenBank/DDBJ whole genome shotgun (WGS) entry which is preliminary data.</text>
</comment>
<evidence type="ECO:0000313" key="2">
    <source>
        <dbReference type="Proteomes" id="UP000708208"/>
    </source>
</evidence>
<evidence type="ECO:0000313" key="1">
    <source>
        <dbReference type="EMBL" id="CAG7829243.1"/>
    </source>
</evidence>